<organism evidence="2 3">
    <name type="scientific">Limosilactobacillus vaginalis DSM 5837 = ATCC 49540</name>
    <dbReference type="NCBI Taxonomy" id="1423814"/>
    <lineage>
        <taxon>Bacteria</taxon>
        <taxon>Bacillati</taxon>
        <taxon>Bacillota</taxon>
        <taxon>Bacilli</taxon>
        <taxon>Lactobacillales</taxon>
        <taxon>Lactobacillaceae</taxon>
        <taxon>Limosilactobacillus</taxon>
    </lineage>
</organism>
<dbReference type="HOGENOM" id="CLU_097495_0_0_9"/>
<sequence length="195" mass="19902">MKENNNVKINVAGRSAITMKMNKKVLNSSLVILLALGLGGCAVGSSTTTSHKTHEASSSQVVKQSHKKSEKSASPSAKTAAATNHSASTNVASSSSSTSSAKNVTTSSAASATNNGANQQVTAPAKVASSSSSVKEQKSVQLGLGDVATWTDSEGVTHNVDSDGMDRYTTKGSSQVQYKDWSGALPSGVTVSHNE</sequence>
<comment type="caution">
    <text evidence="2">The sequence shown here is derived from an EMBL/GenBank/DDBJ whole genome shotgun (WGS) entry which is preliminary data.</text>
</comment>
<evidence type="ECO:0000313" key="3">
    <source>
        <dbReference type="Proteomes" id="UP000004483"/>
    </source>
</evidence>
<feature type="region of interest" description="Disordered" evidence="1">
    <location>
        <begin position="154"/>
        <end position="174"/>
    </location>
</feature>
<feature type="compositionally biased region" description="Basic and acidic residues" evidence="1">
    <location>
        <begin position="160"/>
        <end position="169"/>
    </location>
</feature>
<dbReference type="PATRIC" id="fig|1423814.6.peg.635"/>
<feature type="region of interest" description="Disordered" evidence="1">
    <location>
        <begin position="44"/>
        <end position="140"/>
    </location>
</feature>
<dbReference type="AlphaFoldDB" id="C2EVP1"/>
<feature type="compositionally biased region" description="Low complexity" evidence="1">
    <location>
        <begin position="72"/>
        <end position="134"/>
    </location>
</feature>
<accession>C2EVP1</accession>
<dbReference type="EMBL" id="ACGV01000160">
    <property type="protein sequence ID" value="EEJ40030.1"/>
    <property type="molecule type" value="Genomic_DNA"/>
</dbReference>
<evidence type="ECO:0000313" key="2">
    <source>
        <dbReference type="EMBL" id="EEJ40030.1"/>
    </source>
</evidence>
<dbReference type="eggNOG" id="ENOG5030A60">
    <property type="taxonomic scope" value="Bacteria"/>
</dbReference>
<name>C2EVP1_9LACO</name>
<proteinExistence type="predicted"/>
<dbReference type="Proteomes" id="UP000004483">
    <property type="component" value="Unassembled WGS sequence"/>
</dbReference>
<reference evidence="2 3" key="1">
    <citation type="submission" date="2009-01" db="EMBL/GenBank/DDBJ databases">
        <authorList>
            <person name="Qin X."/>
            <person name="Bachman B."/>
            <person name="Battles P."/>
            <person name="Bell A."/>
            <person name="Bess C."/>
            <person name="Bickham C."/>
            <person name="Chaboub L."/>
            <person name="Chen D."/>
            <person name="Coyle M."/>
            <person name="Deiros D.R."/>
            <person name="Dinh H."/>
            <person name="Forbes L."/>
            <person name="Fowler G."/>
            <person name="Francisco L."/>
            <person name="Fu Q."/>
            <person name="Gubbala S."/>
            <person name="Hale W."/>
            <person name="Han Y."/>
            <person name="Hemphill L."/>
            <person name="Highlander S.K."/>
            <person name="Hirani K."/>
            <person name="Hogues M."/>
            <person name="Jackson L."/>
            <person name="Jakkamsetti A."/>
            <person name="Javaid M."/>
            <person name="Jiang H."/>
            <person name="Korchina V."/>
            <person name="Kovar C."/>
            <person name="Lara F."/>
            <person name="Lee S."/>
            <person name="Mata R."/>
            <person name="Mathew T."/>
            <person name="Moen C."/>
            <person name="Morales K."/>
            <person name="Munidasa M."/>
            <person name="Nazareth L."/>
            <person name="Ngo R."/>
            <person name="Nguyen L."/>
            <person name="Okwuonu G."/>
            <person name="Ongeri F."/>
            <person name="Patil S."/>
            <person name="Petrosino J."/>
            <person name="Pham C."/>
            <person name="Pham P."/>
            <person name="Pu L.-L."/>
            <person name="Puazo M."/>
            <person name="Raj R."/>
            <person name="Reid J."/>
            <person name="Rouhana J."/>
            <person name="Saada N."/>
            <person name="Shang Y."/>
            <person name="Simmons D."/>
            <person name="Thornton R."/>
            <person name="Warren J."/>
            <person name="Weissenberger G."/>
            <person name="Zhang J."/>
            <person name="Zhang L."/>
            <person name="Zhou C."/>
            <person name="Zhu D."/>
            <person name="Muzny D."/>
            <person name="Worley K."/>
            <person name="Gibbs R."/>
        </authorList>
    </citation>
    <scope>NUCLEOTIDE SEQUENCE [LARGE SCALE GENOMIC DNA]</scope>
    <source>
        <strain evidence="2 3">ATCC 49540</strain>
    </source>
</reference>
<gene>
    <name evidence="2" type="ORF">HMPREF0549_1527</name>
</gene>
<protein>
    <submittedName>
        <fullName evidence="2">Uncharacterized protein</fullName>
    </submittedName>
</protein>
<evidence type="ECO:0000256" key="1">
    <source>
        <dbReference type="SAM" id="MobiDB-lite"/>
    </source>
</evidence>